<dbReference type="NCBIfam" id="TIGR01168">
    <property type="entry name" value="YSIRK_signal"/>
    <property type="match status" value="1"/>
</dbReference>
<dbReference type="Pfam" id="PF24708">
    <property type="entry name" value="Lip_C"/>
    <property type="match status" value="1"/>
</dbReference>
<evidence type="ECO:0000256" key="9">
    <source>
        <dbReference type="ARBA" id="ARBA00023098"/>
    </source>
</evidence>
<evidence type="ECO:0000313" key="14">
    <source>
        <dbReference type="EMBL" id="AAO03842.1"/>
    </source>
</evidence>
<reference evidence="14 15" key="1">
    <citation type="journal article" date="2003" name="Mol. Microbiol.">
        <title>Genome-based analysis of virulence genes in a non-biofilm-forming Staphylococcus epidermidis strain (ATCC 12228).</title>
        <authorList>
            <person name="Zhang Y.Q."/>
            <person name="Ren S.X."/>
            <person name="Li H.L."/>
            <person name="Wang Y.X."/>
            <person name="Fu G."/>
            <person name="Yang J."/>
            <person name="Qin Z.Q."/>
            <person name="Miao Y.G."/>
            <person name="Wang W.Y."/>
            <person name="Chen R.S."/>
            <person name="Shen Y."/>
            <person name="Chen Z."/>
            <person name="Yuan Z.H."/>
            <person name="Zhao G.P."/>
            <person name="Qu D."/>
            <person name="Danchin A."/>
            <person name="Wen Y.M."/>
        </authorList>
    </citation>
    <scope>NUCLEOTIDE SEQUENCE [LARGE SCALE GENOMIC DNA]</scope>
    <source>
        <strain evidence="15">ATCC 12228 / FDA PCI 1200</strain>
    </source>
</reference>
<evidence type="ECO:0000256" key="5">
    <source>
        <dbReference type="ARBA" id="ARBA00022525"/>
    </source>
</evidence>
<keyword evidence="5" id="KW-0964">Secreted</keyword>
<sequence length="728" mass="81703">MKNKKNSYSIRKLSVGASSIIVASMLFIGGGSVHAAESNHLENQEQSEVSASHSIEMQHKNQETQQTENKDNKTNHSETIDKTPTIHNNGYSYHETPSTDVKSNEDKQIDSQSNQPQTSMPNNDQQNPKKVAEHTTKSINAKKEETRKNENAKSLVQPQQDDKTTSEQTKMKESREQEITNEQKQLQSKDVKNAQQENQNIDQEKSQEKIKVQQSNIEKAQKSSRIDGKLDNQYNKDATQSDEGTASENVSEQHITAKDGGVTRNNRGDKHLNQEKPTTSSDKELKVDDIDKDLSTKESPENEKDDSRKGIKALTKNSQATTRNTATTEASKELKDQTNKVASQKEYKNHDPIILVHGFNGYASGTGPVTGKGNYWGGNRLKIIQDYRAKGYNVMEASVSAFGSNYDRAVELYYYIKGGRVDYGAAHAAKYGHERYGKTYAGAYKDWKPGQKIHLIGHSMGGQTIRYLEELLRHGSPEEVEYQKQHGGDISPLYKGGQDNMISSITTIATPHNGTHAADLLGNEEIIRQVAYDYARSKGNKLSHVDVGLSQWGLKQREDETLAQYIQRVKQSKLWTTKDNGFYDLTTEGTDILNQKTSLNPNIVYKTYQGESTRPGPNGTQKADVNMNIGYTLTANTIGKVKDKAWRENDGLVSVISGQYPLNQAHTSATDQVQKGVWQVTPVKHNWDHGDFVGTDTSEVRISKEELEDFWDNMFEDMVRNEKVTDKQ</sequence>
<dbReference type="InterPro" id="IPR005877">
    <property type="entry name" value="YSIRK_signal_dom"/>
</dbReference>
<feature type="chain" id="PRO_5030007280" description="triacylglycerol lipase" evidence="11">
    <location>
        <begin position="36"/>
        <end position="728"/>
    </location>
</feature>
<dbReference type="InterPro" id="IPR056304">
    <property type="entry name" value="Lip-like_C"/>
</dbReference>
<feature type="compositionally biased region" description="Basic and acidic residues" evidence="10">
    <location>
        <begin position="219"/>
        <end position="230"/>
    </location>
</feature>
<feature type="signal peptide" evidence="11">
    <location>
        <begin position="1"/>
        <end position="35"/>
    </location>
</feature>
<dbReference type="eggNOG" id="COG1075">
    <property type="taxonomic scope" value="Bacteria"/>
</dbReference>
<dbReference type="EMBL" id="AE015929">
    <property type="protein sequence ID" value="AAO03842.1"/>
    <property type="molecule type" value="Genomic_DNA"/>
</dbReference>
<dbReference type="RefSeq" id="WP_001832578.1">
    <property type="nucleotide sequence ID" value="NC_004461.1"/>
</dbReference>
<dbReference type="AlphaFoldDB" id="A0A0H2VH50"/>
<keyword evidence="8" id="KW-0442">Lipid degradation</keyword>
<feature type="compositionally biased region" description="Polar residues" evidence="10">
    <location>
        <begin position="315"/>
        <end position="329"/>
    </location>
</feature>
<evidence type="ECO:0000256" key="6">
    <source>
        <dbReference type="ARBA" id="ARBA00022729"/>
    </source>
</evidence>
<comment type="similarity">
    <text evidence="3">Belongs to the AB hydrolase superfamily. Lipase family.</text>
</comment>
<evidence type="ECO:0000256" key="8">
    <source>
        <dbReference type="ARBA" id="ARBA00022963"/>
    </source>
</evidence>
<evidence type="ECO:0000256" key="11">
    <source>
        <dbReference type="SAM" id="SignalP"/>
    </source>
</evidence>
<protein>
    <recommendedName>
        <fullName evidence="4">triacylglycerol lipase</fullName>
        <ecNumber evidence="4">3.1.1.3</ecNumber>
    </recommendedName>
</protein>
<comment type="catalytic activity">
    <reaction evidence="1">
        <text>a triacylglycerol + H2O = a diacylglycerol + a fatty acid + H(+)</text>
        <dbReference type="Rhea" id="RHEA:12044"/>
        <dbReference type="ChEBI" id="CHEBI:15377"/>
        <dbReference type="ChEBI" id="CHEBI:15378"/>
        <dbReference type="ChEBI" id="CHEBI:17855"/>
        <dbReference type="ChEBI" id="CHEBI:18035"/>
        <dbReference type="ChEBI" id="CHEBI:28868"/>
        <dbReference type="EC" id="3.1.1.3"/>
    </reaction>
</comment>
<feature type="compositionally biased region" description="Polar residues" evidence="10">
    <location>
        <begin position="85"/>
        <end position="101"/>
    </location>
</feature>
<comment type="subcellular location">
    <subcellularLocation>
        <location evidence="2">Secreted</location>
    </subcellularLocation>
</comment>
<feature type="compositionally biased region" description="Basic and acidic residues" evidence="10">
    <location>
        <begin position="281"/>
        <end position="309"/>
    </location>
</feature>
<dbReference type="Gene3D" id="3.40.50.1820">
    <property type="entry name" value="alpha/beta hydrolase"/>
    <property type="match status" value="1"/>
</dbReference>
<evidence type="ECO:0000259" key="12">
    <source>
        <dbReference type="Pfam" id="PF04650"/>
    </source>
</evidence>
<name>A0A0H2VH50_STAES</name>
<dbReference type="Proteomes" id="UP000001411">
    <property type="component" value="Chromosome"/>
</dbReference>
<evidence type="ECO:0000256" key="4">
    <source>
        <dbReference type="ARBA" id="ARBA00013279"/>
    </source>
</evidence>
<dbReference type="GO" id="GO:0005576">
    <property type="term" value="C:extracellular region"/>
    <property type="evidence" value="ECO:0007669"/>
    <property type="project" value="UniProtKB-SubCell"/>
</dbReference>
<dbReference type="EC" id="3.1.1.3" evidence="4"/>
<feature type="domain" description="Lipase-like C-terminal" evidence="13">
    <location>
        <begin position="349"/>
        <end position="727"/>
    </location>
</feature>
<feature type="compositionally biased region" description="Basic and acidic residues" evidence="10">
    <location>
        <begin position="130"/>
        <end position="151"/>
    </location>
</feature>
<keyword evidence="6 11" id="KW-0732">Signal</keyword>
<dbReference type="Pfam" id="PF04650">
    <property type="entry name" value="YSIRK_signal"/>
    <property type="match status" value="1"/>
</dbReference>
<dbReference type="OrthoDB" id="2004167at2"/>
<feature type="compositionally biased region" description="Polar residues" evidence="10">
    <location>
        <begin position="232"/>
        <end position="254"/>
    </location>
</feature>
<feature type="compositionally biased region" description="Basic and acidic residues" evidence="10">
    <location>
        <begin position="160"/>
        <end position="178"/>
    </location>
</feature>
<evidence type="ECO:0000259" key="13">
    <source>
        <dbReference type="Pfam" id="PF24708"/>
    </source>
</evidence>
<dbReference type="InterPro" id="IPR029058">
    <property type="entry name" value="AB_hydrolase_fold"/>
</dbReference>
<evidence type="ECO:0000256" key="7">
    <source>
        <dbReference type="ARBA" id="ARBA00022801"/>
    </source>
</evidence>
<dbReference type="PATRIC" id="fig|176280.10.peg.223"/>
<dbReference type="GeneID" id="50017641"/>
<gene>
    <name evidence="14" type="ordered locus">SE_0245</name>
</gene>
<evidence type="ECO:0000256" key="2">
    <source>
        <dbReference type="ARBA" id="ARBA00004613"/>
    </source>
</evidence>
<keyword evidence="7" id="KW-0378">Hydrolase</keyword>
<dbReference type="GO" id="GO:0004806">
    <property type="term" value="F:triacylglycerol lipase activity"/>
    <property type="evidence" value="ECO:0007669"/>
    <property type="project" value="UniProtKB-EC"/>
</dbReference>
<organism evidence="14 15">
    <name type="scientific">Staphylococcus epidermidis (strain ATCC 12228 / FDA PCI 1200)</name>
    <dbReference type="NCBI Taxonomy" id="176280"/>
    <lineage>
        <taxon>Bacteria</taxon>
        <taxon>Bacillati</taxon>
        <taxon>Bacillota</taxon>
        <taxon>Bacilli</taxon>
        <taxon>Bacillales</taxon>
        <taxon>Staphylococcaceae</taxon>
        <taxon>Staphylococcus</taxon>
    </lineage>
</organism>
<dbReference type="KEGG" id="sep:SE_0245"/>
<proteinExistence type="inferred from homology"/>
<dbReference type="HOGENOM" id="CLU_023555_2_1_9"/>
<feature type="region of interest" description="Disordered" evidence="10">
    <location>
        <begin position="39"/>
        <end position="345"/>
    </location>
</feature>
<dbReference type="NCBIfam" id="NF047351">
    <property type="entry name" value="lipase_YSIRK_Sa"/>
    <property type="match status" value="1"/>
</dbReference>
<dbReference type="PANTHER" id="PTHR34043:SF3">
    <property type="entry name" value="ALPHA_BETA-HYDROLASES SUPERFAMILY PROTEIN"/>
    <property type="match status" value="1"/>
</dbReference>
<dbReference type="GO" id="GO:0016042">
    <property type="term" value="P:lipid catabolic process"/>
    <property type="evidence" value="ECO:0007669"/>
    <property type="project" value="UniProtKB-KW"/>
</dbReference>
<dbReference type="PANTHER" id="PTHR34043">
    <property type="entry name" value="ALPHA/BETA-HYDROLASES SUPERFAMILY PROTEIN"/>
    <property type="match status" value="1"/>
</dbReference>
<dbReference type="SUPFAM" id="SSF53474">
    <property type="entry name" value="alpha/beta-Hydrolases"/>
    <property type="match status" value="1"/>
</dbReference>
<feature type="compositionally biased region" description="Basic and acidic residues" evidence="10">
    <location>
        <begin position="330"/>
        <end position="345"/>
    </location>
</feature>
<feature type="compositionally biased region" description="Polar residues" evidence="10">
    <location>
        <begin position="44"/>
        <end position="55"/>
    </location>
</feature>
<feature type="compositionally biased region" description="Polar residues" evidence="10">
    <location>
        <begin position="110"/>
        <end position="128"/>
    </location>
</feature>
<feature type="domain" description="YSIRK Gram-positive signal peptide" evidence="12">
    <location>
        <begin position="3"/>
        <end position="27"/>
    </location>
</feature>
<evidence type="ECO:0000256" key="3">
    <source>
        <dbReference type="ARBA" id="ARBA00010701"/>
    </source>
</evidence>
<keyword evidence="9" id="KW-0443">Lipid metabolism</keyword>
<evidence type="ECO:0000256" key="1">
    <source>
        <dbReference type="ARBA" id="ARBA00001024"/>
    </source>
</evidence>
<feature type="compositionally biased region" description="Basic and acidic residues" evidence="10">
    <location>
        <begin position="56"/>
        <end position="81"/>
    </location>
</feature>
<evidence type="ECO:0000313" key="15">
    <source>
        <dbReference type="Proteomes" id="UP000001411"/>
    </source>
</evidence>
<feature type="compositionally biased region" description="Basic and acidic residues" evidence="10">
    <location>
        <begin position="202"/>
        <end position="211"/>
    </location>
</feature>
<accession>A0A0H2VH50</accession>
<evidence type="ECO:0000256" key="10">
    <source>
        <dbReference type="SAM" id="MobiDB-lite"/>
    </source>
</evidence>